<dbReference type="Proteomes" id="UP000054477">
    <property type="component" value="Unassembled WGS sequence"/>
</dbReference>
<feature type="compositionally biased region" description="Low complexity" evidence="1">
    <location>
        <begin position="105"/>
        <end position="114"/>
    </location>
</feature>
<keyword evidence="3" id="KW-1185">Reference proteome</keyword>
<feature type="compositionally biased region" description="Basic and acidic residues" evidence="1">
    <location>
        <begin position="175"/>
        <end position="185"/>
    </location>
</feature>
<accession>A0A0C9XP36</accession>
<reference evidence="3" key="2">
    <citation type="submission" date="2015-01" db="EMBL/GenBank/DDBJ databases">
        <title>Evolutionary Origins and Diversification of the Mycorrhizal Mutualists.</title>
        <authorList>
            <consortium name="DOE Joint Genome Institute"/>
            <consortium name="Mycorrhizal Genomics Consortium"/>
            <person name="Kohler A."/>
            <person name="Kuo A."/>
            <person name="Nagy L.G."/>
            <person name="Floudas D."/>
            <person name="Copeland A."/>
            <person name="Barry K.W."/>
            <person name="Cichocki N."/>
            <person name="Veneault-Fourrey C."/>
            <person name="LaButti K."/>
            <person name="Lindquist E.A."/>
            <person name="Lipzen A."/>
            <person name="Lundell T."/>
            <person name="Morin E."/>
            <person name="Murat C."/>
            <person name="Riley R."/>
            <person name="Ohm R."/>
            <person name="Sun H."/>
            <person name="Tunlid A."/>
            <person name="Henrissat B."/>
            <person name="Grigoriev I.V."/>
            <person name="Hibbett D.S."/>
            <person name="Martin F."/>
        </authorList>
    </citation>
    <scope>NUCLEOTIDE SEQUENCE [LARGE SCALE GENOMIC DNA]</scope>
    <source>
        <strain evidence="3">LaAM-08-1</strain>
    </source>
</reference>
<name>A0A0C9XP36_9AGAR</name>
<proteinExistence type="predicted"/>
<feature type="compositionally biased region" description="Polar residues" evidence="1">
    <location>
        <begin position="91"/>
        <end position="104"/>
    </location>
</feature>
<protein>
    <recommendedName>
        <fullName evidence="4">Ubiquitin-like domain-containing protein</fullName>
    </recommendedName>
</protein>
<dbReference type="EMBL" id="KN838582">
    <property type="protein sequence ID" value="KIK03279.1"/>
    <property type="molecule type" value="Genomic_DNA"/>
</dbReference>
<feature type="region of interest" description="Disordered" evidence="1">
    <location>
        <begin position="144"/>
        <end position="201"/>
    </location>
</feature>
<dbReference type="OrthoDB" id="10424385at2759"/>
<dbReference type="SUPFAM" id="SSF54236">
    <property type="entry name" value="Ubiquitin-like"/>
    <property type="match status" value="1"/>
</dbReference>
<gene>
    <name evidence="2" type="ORF">K443DRAFT_676949</name>
</gene>
<evidence type="ECO:0008006" key="4">
    <source>
        <dbReference type="Google" id="ProtNLM"/>
    </source>
</evidence>
<evidence type="ECO:0000256" key="1">
    <source>
        <dbReference type="SAM" id="MobiDB-lite"/>
    </source>
</evidence>
<dbReference type="InterPro" id="IPR029071">
    <property type="entry name" value="Ubiquitin-like_domsf"/>
</dbReference>
<evidence type="ECO:0000313" key="2">
    <source>
        <dbReference type="EMBL" id="KIK03279.1"/>
    </source>
</evidence>
<dbReference type="AlphaFoldDB" id="A0A0C9XP36"/>
<feature type="region of interest" description="Disordered" evidence="1">
    <location>
        <begin position="80"/>
        <end position="121"/>
    </location>
</feature>
<evidence type="ECO:0000313" key="3">
    <source>
        <dbReference type="Proteomes" id="UP000054477"/>
    </source>
</evidence>
<sequence>MKIQNDEAFKRCHLQLSTPSLTQDEEDVVVTPPMYHLLVHPNASVKVTMICLVPSARKECAAQTERSPLHLRDITSISMTRLESKERANQTERPLSSFKIPSTPQSQSRSSSSQLVATGSQTNTTLSPFISSSAKALMHNTSPPQIRLFSSHPSSTPAPLEAAVESPCNQLRKRLAPEDSTDRSEPSPSSTPSQTIYEPESPYEILPRKLDTLEDTYVLVQIATDISPVICVRANATDSVRSLKVRVLEHCGALLDSQSGDEFYLSYQDTRLLNEDASLGDHSIGRPDLVQLIRYPRSILKEERRMQMEGSASRKAMVDDLERVRSAPVCRNILADEESDCF</sequence>
<organism evidence="2 3">
    <name type="scientific">Laccaria amethystina LaAM-08-1</name>
    <dbReference type="NCBI Taxonomy" id="1095629"/>
    <lineage>
        <taxon>Eukaryota</taxon>
        <taxon>Fungi</taxon>
        <taxon>Dikarya</taxon>
        <taxon>Basidiomycota</taxon>
        <taxon>Agaricomycotina</taxon>
        <taxon>Agaricomycetes</taxon>
        <taxon>Agaricomycetidae</taxon>
        <taxon>Agaricales</taxon>
        <taxon>Agaricineae</taxon>
        <taxon>Hydnangiaceae</taxon>
        <taxon>Laccaria</taxon>
    </lineage>
</organism>
<reference evidence="2 3" key="1">
    <citation type="submission" date="2014-04" db="EMBL/GenBank/DDBJ databases">
        <authorList>
            <consortium name="DOE Joint Genome Institute"/>
            <person name="Kuo A."/>
            <person name="Kohler A."/>
            <person name="Nagy L.G."/>
            <person name="Floudas D."/>
            <person name="Copeland A."/>
            <person name="Barry K.W."/>
            <person name="Cichocki N."/>
            <person name="Veneault-Fourrey C."/>
            <person name="LaButti K."/>
            <person name="Lindquist E.A."/>
            <person name="Lipzen A."/>
            <person name="Lundell T."/>
            <person name="Morin E."/>
            <person name="Murat C."/>
            <person name="Sun H."/>
            <person name="Tunlid A."/>
            <person name="Henrissat B."/>
            <person name="Grigoriev I.V."/>
            <person name="Hibbett D.S."/>
            <person name="Martin F."/>
            <person name="Nordberg H.P."/>
            <person name="Cantor M.N."/>
            <person name="Hua S.X."/>
        </authorList>
    </citation>
    <scope>NUCLEOTIDE SEQUENCE [LARGE SCALE GENOMIC DNA]</scope>
    <source>
        <strain evidence="2 3">LaAM-08-1</strain>
    </source>
</reference>
<dbReference type="HOGENOM" id="CLU_045280_0_0_1"/>